<keyword evidence="3" id="KW-1185">Reference proteome</keyword>
<dbReference type="InterPro" id="IPR002686">
    <property type="entry name" value="Transposase_17"/>
</dbReference>
<gene>
    <name evidence="2" type="ORF">DRF58_10925</name>
</gene>
<dbReference type="SUPFAM" id="SSF143422">
    <property type="entry name" value="Transposase IS200-like"/>
    <property type="match status" value="1"/>
</dbReference>
<dbReference type="InterPro" id="IPR052715">
    <property type="entry name" value="RAYT_transposase"/>
</dbReference>
<dbReference type="OrthoDB" id="9794403at2"/>
<dbReference type="AlphaFoldDB" id="A0A3D9CWB0"/>
<evidence type="ECO:0000313" key="2">
    <source>
        <dbReference type="EMBL" id="REC70024.1"/>
    </source>
</evidence>
<dbReference type="EMBL" id="QNUG01000021">
    <property type="protein sequence ID" value="REC70024.1"/>
    <property type="molecule type" value="Genomic_DNA"/>
</dbReference>
<evidence type="ECO:0000259" key="1">
    <source>
        <dbReference type="SMART" id="SM01321"/>
    </source>
</evidence>
<dbReference type="PANTHER" id="PTHR36966:SF1">
    <property type="entry name" value="REP-ASSOCIATED TYROSINE TRANSPOSASE"/>
    <property type="match status" value="1"/>
</dbReference>
<name>A0A3D9CWB0_9FLAO</name>
<sequence length="217" mass="25579">MQHYNPQKHHRRSIRLQGYDYSQEGLYFITICCQDRAYLFGEIVDGEMILNSYGEIAQKEWLNTSEIRDNVVMHEFVVMPNHFHSIIEIKFQKGNNEIGKFQSPSQTVGAIIRGYKIAAIKKIKDNILDMGEKINDSTGEKSMESKGELQFAPTAPTAPTEKIKELDFKIWQRNYYEHIIRNEQAYERISDYIRDNPKRWKEDKFYGIRNKTSDNQD</sequence>
<dbReference type="Proteomes" id="UP000256326">
    <property type="component" value="Unassembled WGS sequence"/>
</dbReference>
<dbReference type="Gene3D" id="3.30.70.1290">
    <property type="entry name" value="Transposase IS200-like"/>
    <property type="match status" value="1"/>
</dbReference>
<feature type="domain" description="Transposase IS200-like" evidence="1">
    <location>
        <begin position="22"/>
        <end position="196"/>
    </location>
</feature>
<organism evidence="2 3">
    <name type="scientific">Epilithonimonas hispanica</name>
    <dbReference type="NCBI Taxonomy" id="358687"/>
    <lineage>
        <taxon>Bacteria</taxon>
        <taxon>Pseudomonadati</taxon>
        <taxon>Bacteroidota</taxon>
        <taxon>Flavobacteriia</taxon>
        <taxon>Flavobacteriales</taxon>
        <taxon>Weeksellaceae</taxon>
        <taxon>Chryseobacterium group</taxon>
        <taxon>Epilithonimonas</taxon>
    </lineage>
</organism>
<comment type="caution">
    <text evidence="2">The sequence shown here is derived from an EMBL/GenBank/DDBJ whole genome shotgun (WGS) entry which is preliminary data.</text>
</comment>
<dbReference type="RefSeq" id="WP_116035406.1">
    <property type="nucleotide sequence ID" value="NZ_JBHLVV010000110.1"/>
</dbReference>
<accession>A0A3D9CWB0</accession>
<dbReference type="GO" id="GO:0043565">
    <property type="term" value="F:sequence-specific DNA binding"/>
    <property type="evidence" value="ECO:0007669"/>
    <property type="project" value="TreeGrafter"/>
</dbReference>
<dbReference type="SMART" id="SM01321">
    <property type="entry name" value="Y1_Tnp"/>
    <property type="match status" value="1"/>
</dbReference>
<dbReference type="PANTHER" id="PTHR36966">
    <property type="entry name" value="REP-ASSOCIATED TYROSINE TRANSPOSASE"/>
    <property type="match status" value="1"/>
</dbReference>
<evidence type="ECO:0000313" key="3">
    <source>
        <dbReference type="Proteomes" id="UP000256326"/>
    </source>
</evidence>
<dbReference type="GO" id="GO:0004803">
    <property type="term" value="F:transposase activity"/>
    <property type="evidence" value="ECO:0007669"/>
    <property type="project" value="InterPro"/>
</dbReference>
<dbReference type="GO" id="GO:0006313">
    <property type="term" value="P:DNA transposition"/>
    <property type="evidence" value="ECO:0007669"/>
    <property type="project" value="InterPro"/>
</dbReference>
<reference evidence="2 3" key="1">
    <citation type="journal article" date="2006" name="Int. J. Syst. Evol. Microbiol.">
        <title>Chryseobacterium hispanicum sp. nov., isolated from the drinking water distribution system of Sevilla, Spain.</title>
        <authorList>
            <person name="Gallego V."/>
            <person name="Garcia M.T."/>
            <person name="Ventosa A."/>
        </authorList>
    </citation>
    <scope>NUCLEOTIDE SEQUENCE [LARGE SCALE GENOMIC DNA]</scope>
    <source>
        <strain evidence="2 3">KCTC 22104</strain>
    </source>
</reference>
<proteinExistence type="predicted"/>
<dbReference type="InterPro" id="IPR036515">
    <property type="entry name" value="Transposase_17_sf"/>
</dbReference>
<protein>
    <recommendedName>
        <fullName evidence="1">Transposase IS200-like domain-containing protein</fullName>
    </recommendedName>
</protein>